<dbReference type="PROSITE" id="PS01318">
    <property type="entry name" value="TSAA_1"/>
    <property type="match status" value="1"/>
</dbReference>
<dbReference type="PROSITE" id="PS51668">
    <property type="entry name" value="TSAA_2"/>
    <property type="match status" value="1"/>
</dbReference>
<dbReference type="Gene3D" id="2.40.30.70">
    <property type="entry name" value="YaeB-like"/>
    <property type="match status" value="1"/>
</dbReference>
<accession>A0A368UQA8</accession>
<comment type="caution">
    <text evidence="4">The sequence shown here is derived from an EMBL/GenBank/DDBJ whole genome shotgun (WGS) entry which is preliminary data.</text>
</comment>
<dbReference type="InterPro" id="IPR023368">
    <property type="entry name" value="UPF0066_cons_site"/>
</dbReference>
<organism evidence="4 5">
    <name type="scientific">Marinilabilia salmonicolor</name>
    <dbReference type="NCBI Taxonomy" id="989"/>
    <lineage>
        <taxon>Bacteria</taxon>
        <taxon>Pseudomonadati</taxon>
        <taxon>Bacteroidota</taxon>
        <taxon>Bacteroidia</taxon>
        <taxon>Marinilabiliales</taxon>
        <taxon>Marinilabiliaceae</taxon>
        <taxon>Marinilabilia</taxon>
    </lineage>
</organism>
<evidence type="ECO:0000259" key="3">
    <source>
        <dbReference type="PROSITE" id="PS51668"/>
    </source>
</evidence>
<dbReference type="PANTHER" id="PTHR39418:SF1">
    <property type="entry name" value="DEHYDROGENASE"/>
    <property type="match status" value="1"/>
</dbReference>
<dbReference type="RefSeq" id="WP_258861646.1">
    <property type="nucleotide sequence ID" value="NZ_QPIZ01000023.1"/>
</dbReference>
<keyword evidence="1" id="KW-0949">S-adenosyl-L-methionine</keyword>
<dbReference type="SUPFAM" id="SSF143555">
    <property type="entry name" value="FwdE-like"/>
    <property type="match status" value="1"/>
</dbReference>
<name>A0A368UQA8_9BACT</name>
<protein>
    <submittedName>
        <fullName evidence="4">Formylmethanofuran dehydrogenase subunit E</fullName>
    </submittedName>
</protein>
<dbReference type="InterPro" id="IPR053194">
    <property type="entry name" value="tRNA_methyltr_O"/>
</dbReference>
<dbReference type="Gene3D" id="3.30.1330.130">
    <property type="match status" value="1"/>
</dbReference>
<evidence type="ECO:0000313" key="5">
    <source>
        <dbReference type="Proteomes" id="UP000252733"/>
    </source>
</evidence>
<dbReference type="PANTHER" id="PTHR39418">
    <property type="entry name" value="DEHYDROGENASE-RELATED"/>
    <property type="match status" value="1"/>
</dbReference>
<dbReference type="Pfam" id="PF02663">
    <property type="entry name" value="FmdE"/>
    <property type="match status" value="1"/>
</dbReference>
<dbReference type="InterPro" id="IPR023370">
    <property type="entry name" value="TrmO-like_N"/>
</dbReference>
<keyword evidence="5" id="KW-1185">Reference proteome</keyword>
<feature type="domain" description="TsaA-like" evidence="3">
    <location>
        <begin position="4"/>
        <end position="130"/>
    </location>
</feature>
<evidence type="ECO:0000256" key="1">
    <source>
        <dbReference type="ARBA" id="ARBA00022691"/>
    </source>
</evidence>
<reference evidence="4 5" key="1">
    <citation type="submission" date="2018-07" db="EMBL/GenBank/DDBJ databases">
        <title>Freshwater and sediment microbial communities from various areas in North America, analyzing microbe dynamics in response to fracking.</title>
        <authorList>
            <person name="Lamendella R."/>
        </authorList>
    </citation>
    <scope>NUCLEOTIDE SEQUENCE [LARGE SCALE GENOMIC DNA]</scope>
    <source>
        <strain evidence="4 5">160A</strain>
    </source>
</reference>
<gene>
    <name evidence="4" type="ORF">DFO77_12325</name>
</gene>
<comment type="similarity">
    <text evidence="2">Belongs to the tRNA methyltransferase O family.</text>
</comment>
<proteinExistence type="inferred from homology"/>
<dbReference type="EMBL" id="QPIZ01000023">
    <property type="protein sequence ID" value="RCW30200.1"/>
    <property type="molecule type" value="Genomic_DNA"/>
</dbReference>
<sequence length="363" mass="41109">MMTFEPIGRVKNELTEKRFIKNAENIVSEIIIEEDYLDGLYKIDEQKYIDILFGFHQSEGYKMITPVFNGETRGVFASRSPNRPNGIGVTTVRLLERKGNKLVVTGLDALSDSPVFDIKPSDFSFQRNINIRDDAMPSRPRINIEKHISCGESRALLNQAGELHGHFCPGLSMGVMATMHVMDLMRQTSDGMEDLLAFVETNNCFSDGVQYVSGCTFGNNALIFQDYGKNALSLVDRNGRGFRVRAKNDIRQVIDNYFPDFNPLFEKIVVERNHQDELKRKFGAVSRRASFGMLDIPFDEIFNIQEVTVEVPAYAPIEESVECAECREVFMKSRGIGRDGEFICQACRGIHHPFLDGYGIHCC</sequence>
<evidence type="ECO:0000313" key="4">
    <source>
        <dbReference type="EMBL" id="RCW30200.1"/>
    </source>
</evidence>
<dbReference type="AlphaFoldDB" id="A0A368UQA8"/>
<dbReference type="Proteomes" id="UP000252733">
    <property type="component" value="Unassembled WGS sequence"/>
</dbReference>
<dbReference type="InterPro" id="IPR003814">
    <property type="entry name" value="FmdEsu_dom"/>
</dbReference>
<evidence type="ECO:0000256" key="2">
    <source>
        <dbReference type="ARBA" id="ARBA00033753"/>
    </source>
</evidence>
<dbReference type="CDD" id="cd09281">
    <property type="entry name" value="UPF0066"/>
    <property type="match status" value="1"/>
</dbReference>
<dbReference type="Pfam" id="PF01980">
    <property type="entry name" value="TrmO_N"/>
    <property type="match status" value="1"/>
</dbReference>
<dbReference type="InterPro" id="IPR036413">
    <property type="entry name" value="YaeB-like_sf"/>
</dbReference>
<dbReference type="InterPro" id="IPR036414">
    <property type="entry name" value="YaeB_N_sf"/>
</dbReference>
<dbReference type="SUPFAM" id="SSF118196">
    <property type="entry name" value="YaeB-like"/>
    <property type="match status" value="1"/>
</dbReference>